<feature type="domain" description="HTH lacI-type" evidence="4">
    <location>
        <begin position="6"/>
        <end position="60"/>
    </location>
</feature>
<sequence length="343" mass="37904">MKKEVTTLKTIAKKLNISISTVSRALNDHPDISKETKAKVQELANALHYVPNIFAKGFRKHKSNIIGVIVPTITHYFTTTIVRGILEEAAVKGYRVIISESNNDVTSQNEMLNTMIQFGVDGILASLTKMTRNIDTILPIAHTVPLILFDKVSEKIPCTQITINDEQAAFNAVEHLINIGKRRIAIIKEGEFSYTSQKRYKGYIKALEAHNIAVDDKIILSVDDISLTQGKRMTNILLSLKKRPDAIFAITDSAAIGVIQTLNKSNIRIPEEIAVVGFSNSKSSKIVEPNLTTVSQPGNLIGKTAVSYLISEIENESDTEMTTSKTVEINTELIVRESTLKLS</sequence>
<dbReference type="InterPro" id="IPR000843">
    <property type="entry name" value="HTH_LacI"/>
</dbReference>
<dbReference type="SMART" id="SM00354">
    <property type="entry name" value="HTH_LACI"/>
    <property type="match status" value="1"/>
</dbReference>
<dbReference type="Gene3D" id="1.10.260.40">
    <property type="entry name" value="lambda repressor-like DNA-binding domains"/>
    <property type="match status" value="1"/>
</dbReference>
<dbReference type="InterPro" id="IPR010982">
    <property type="entry name" value="Lambda_DNA-bd_dom_sf"/>
</dbReference>
<dbReference type="Gene3D" id="3.40.50.2300">
    <property type="match status" value="2"/>
</dbReference>
<evidence type="ECO:0000259" key="4">
    <source>
        <dbReference type="PROSITE" id="PS50932"/>
    </source>
</evidence>
<dbReference type="KEGG" id="ddo:I597_1873"/>
<dbReference type="EMBL" id="JSAQ01000001">
    <property type="protein sequence ID" value="KGO05959.1"/>
    <property type="molecule type" value="Genomic_DNA"/>
</dbReference>
<dbReference type="InterPro" id="IPR028082">
    <property type="entry name" value="Peripla_BP_I"/>
</dbReference>
<reference evidence="5 6" key="1">
    <citation type="submission" date="2014-10" db="EMBL/GenBank/DDBJ databases">
        <title>Draft genome sequence of the proteorhodopsin-containing marine bacterium Dokdonia donghaensis.</title>
        <authorList>
            <person name="Gomez-Consarnau L."/>
            <person name="Gonzalez J.M."/>
            <person name="Riedel T."/>
            <person name="Jaenicke S."/>
            <person name="Wagner-Doebler I."/>
            <person name="Fuhrman J.A."/>
        </authorList>
    </citation>
    <scope>NUCLEOTIDE SEQUENCE [LARGE SCALE GENOMIC DNA]</scope>
    <source>
        <strain evidence="5 6">DSW-1</strain>
    </source>
</reference>
<proteinExistence type="predicted"/>
<dbReference type="PANTHER" id="PTHR30146">
    <property type="entry name" value="LACI-RELATED TRANSCRIPTIONAL REPRESSOR"/>
    <property type="match status" value="1"/>
</dbReference>
<keyword evidence="6" id="KW-1185">Reference proteome</keyword>
<evidence type="ECO:0000313" key="6">
    <source>
        <dbReference type="Proteomes" id="UP000030140"/>
    </source>
</evidence>
<dbReference type="Proteomes" id="UP000030140">
    <property type="component" value="Unassembled WGS sequence"/>
</dbReference>
<dbReference type="GO" id="GO:0000976">
    <property type="term" value="F:transcription cis-regulatory region binding"/>
    <property type="evidence" value="ECO:0007669"/>
    <property type="project" value="TreeGrafter"/>
</dbReference>
<dbReference type="CDD" id="cd06267">
    <property type="entry name" value="PBP1_LacI_sugar_binding-like"/>
    <property type="match status" value="1"/>
</dbReference>
<evidence type="ECO:0000313" key="5">
    <source>
        <dbReference type="EMBL" id="KGO05959.1"/>
    </source>
</evidence>
<dbReference type="PANTHER" id="PTHR30146:SF109">
    <property type="entry name" value="HTH-TYPE TRANSCRIPTIONAL REGULATOR GALS"/>
    <property type="match status" value="1"/>
</dbReference>
<comment type="caution">
    <text evidence="5">The sequence shown here is derived from an EMBL/GenBank/DDBJ whole genome shotgun (WGS) entry which is preliminary data.</text>
</comment>
<dbReference type="PATRIC" id="fig|1300343.5.peg.1883"/>
<dbReference type="Pfam" id="PF00356">
    <property type="entry name" value="LacI"/>
    <property type="match status" value="1"/>
</dbReference>
<dbReference type="SUPFAM" id="SSF53822">
    <property type="entry name" value="Periplasmic binding protein-like I"/>
    <property type="match status" value="1"/>
</dbReference>
<dbReference type="OrthoDB" id="9768806at2"/>
<evidence type="ECO:0000256" key="2">
    <source>
        <dbReference type="ARBA" id="ARBA00023125"/>
    </source>
</evidence>
<gene>
    <name evidence="5" type="ORF">NV36_03280</name>
</gene>
<dbReference type="RefSeq" id="WP_035324976.1">
    <property type="nucleotide sequence ID" value="NZ_CP015125.1"/>
</dbReference>
<accession>A0A0A2GRP5</accession>
<dbReference type="AlphaFoldDB" id="A0A0A2GRP5"/>
<keyword evidence="3" id="KW-0804">Transcription</keyword>
<protein>
    <submittedName>
        <fullName evidence="5">LacI family transcriptional regulator</fullName>
    </submittedName>
</protein>
<evidence type="ECO:0000256" key="1">
    <source>
        <dbReference type="ARBA" id="ARBA00023015"/>
    </source>
</evidence>
<dbReference type="Pfam" id="PF13377">
    <property type="entry name" value="Peripla_BP_3"/>
    <property type="match status" value="1"/>
</dbReference>
<organism evidence="5 6">
    <name type="scientific">Dokdonia donghaensis DSW-1</name>
    <dbReference type="NCBI Taxonomy" id="1300343"/>
    <lineage>
        <taxon>Bacteria</taxon>
        <taxon>Pseudomonadati</taxon>
        <taxon>Bacteroidota</taxon>
        <taxon>Flavobacteriia</taxon>
        <taxon>Flavobacteriales</taxon>
        <taxon>Flavobacteriaceae</taxon>
        <taxon>Dokdonia</taxon>
    </lineage>
</organism>
<dbReference type="GO" id="GO:0003700">
    <property type="term" value="F:DNA-binding transcription factor activity"/>
    <property type="evidence" value="ECO:0007669"/>
    <property type="project" value="TreeGrafter"/>
</dbReference>
<evidence type="ECO:0000256" key="3">
    <source>
        <dbReference type="ARBA" id="ARBA00023163"/>
    </source>
</evidence>
<dbReference type="SUPFAM" id="SSF47413">
    <property type="entry name" value="lambda repressor-like DNA-binding domains"/>
    <property type="match status" value="1"/>
</dbReference>
<keyword evidence="1" id="KW-0805">Transcription regulation</keyword>
<dbReference type="InterPro" id="IPR046335">
    <property type="entry name" value="LacI/GalR-like_sensor"/>
</dbReference>
<dbReference type="PROSITE" id="PS50932">
    <property type="entry name" value="HTH_LACI_2"/>
    <property type="match status" value="1"/>
</dbReference>
<name>A0A0A2GRP5_9FLAO</name>
<dbReference type="CDD" id="cd01392">
    <property type="entry name" value="HTH_LacI"/>
    <property type="match status" value="1"/>
</dbReference>
<keyword evidence="2" id="KW-0238">DNA-binding</keyword>